<protein>
    <submittedName>
        <fullName evidence="2">14255_t:CDS:1</fullName>
    </submittedName>
</protein>
<proteinExistence type="predicted"/>
<name>A0ABN7UZ09_GIGMA</name>
<feature type="non-terminal residue" evidence="2">
    <location>
        <position position="201"/>
    </location>
</feature>
<reference evidence="2 3" key="1">
    <citation type="submission" date="2021-06" db="EMBL/GenBank/DDBJ databases">
        <authorList>
            <person name="Kallberg Y."/>
            <person name="Tangrot J."/>
            <person name="Rosling A."/>
        </authorList>
    </citation>
    <scope>NUCLEOTIDE SEQUENCE [LARGE SCALE GENOMIC DNA]</scope>
    <source>
        <strain evidence="2 3">120-4 pot B 10/14</strain>
    </source>
</reference>
<gene>
    <name evidence="2" type="ORF">GMARGA_LOCUS11597</name>
</gene>
<accession>A0ABN7UZ09</accession>
<feature type="compositionally biased region" description="Polar residues" evidence="1">
    <location>
        <begin position="165"/>
        <end position="179"/>
    </location>
</feature>
<keyword evidence="3" id="KW-1185">Reference proteome</keyword>
<comment type="caution">
    <text evidence="2">The sequence shown here is derived from an EMBL/GenBank/DDBJ whole genome shotgun (WGS) entry which is preliminary data.</text>
</comment>
<evidence type="ECO:0000256" key="1">
    <source>
        <dbReference type="SAM" id="MobiDB-lite"/>
    </source>
</evidence>
<dbReference type="Proteomes" id="UP000789901">
    <property type="component" value="Unassembled WGS sequence"/>
</dbReference>
<feature type="compositionally biased region" description="Polar residues" evidence="1">
    <location>
        <begin position="189"/>
        <end position="201"/>
    </location>
</feature>
<evidence type="ECO:0000313" key="2">
    <source>
        <dbReference type="EMBL" id="CAG8692350.1"/>
    </source>
</evidence>
<feature type="region of interest" description="Disordered" evidence="1">
    <location>
        <begin position="165"/>
        <end position="201"/>
    </location>
</feature>
<evidence type="ECO:0000313" key="3">
    <source>
        <dbReference type="Proteomes" id="UP000789901"/>
    </source>
</evidence>
<organism evidence="2 3">
    <name type="scientific">Gigaspora margarita</name>
    <dbReference type="NCBI Taxonomy" id="4874"/>
    <lineage>
        <taxon>Eukaryota</taxon>
        <taxon>Fungi</taxon>
        <taxon>Fungi incertae sedis</taxon>
        <taxon>Mucoromycota</taxon>
        <taxon>Glomeromycotina</taxon>
        <taxon>Glomeromycetes</taxon>
        <taxon>Diversisporales</taxon>
        <taxon>Gigasporaceae</taxon>
        <taxon>Gigaspora</taxon>
    </lineage>
</organism>
<sequence>MNPVYTKQRDIPLKVIIGERETSIDGTPFDFVNLYRDSWDSDQNKRPDISEIRDRLKDIKLTPVYHNEPSSTGLLCFNPLYLYFQVMDTLDFVKILTKLLDLNIAIRTSEISEPFRNEDNDRRVNISFQELSLIIKEFNKLNDVDQISPQIDENSHELNNAQVVQSDHNEEIPNTNTNGDQEKDLIDISENSYISTTSNES</sequence>
<dbReference type="EMBL" id="CAJVQB010006834">
    <property type="protein sequence ID" value="CAG8692350.1"/>
    <property type="molecule type" value="Genomic_DNA"/>
</dbReference>